<gene>
    <name evidence="2" type="ORF">SLAVMIC_00509</name>
</gene>
<keyword evidence="1" id="KW-0812">Transmembrane</keyword>
<feature type="transmembrane region" description="Helical" evidence="1">
    <location>
        <begin position="12"/>
        <end position="32"/>
    </location>
</feature>
<proteinExistence type="predicted"/>
<name>A0A8D9FQA1_9VIRU</name>
<dbReference type="EMBL" id="OU342829">
    <property type="protein sequence ID" value="CAG7580650.1"/>
    <property type="molecule type" value="Genomic_DNA"/>
</dbReference>
<accession>A0A8D9FQA1</accession>
<protein>
    <submittedName>
        <fullName evidence="2">Uncharacterized protein</fullName>
    </submittedName>
</protein>
<reference evidence="2" key="1">
    <citation type="submission" date="2021-06" db="EMBL/GenBank/DDBJ databases">
        <authorList>
            <person name="Gannon L."/>
            <person name="Redgwell R T."/>
            <person name="Michniewski S."/>
            <person name="Harrison D C."/>
            <person name="Millard A."/>
        </authorList>
    </citation>
    <scope>NUCLEOTIDE SEQUENCE</scope>
</reference>
<keyword evidence="1" id="KW-0472">Membrane</keyword>
<organism evidence="2">
    <name type="scientific">uncultured marine phage</name>
    <dbReference type="NCBI Taxonomy" id="707152"/>
    <lineage>
        <taxon>Viruses</taxon>
        <taxon>environmental samples</taxon>
    </lineage>
</organism>
<keyword evidence="1" id="KW-1133">Transmembrane helix</keyword>
<sequence>MRSKIKNIDVRVWIMIGYVIILEILSILDYHYDLPMM</sequence>
<evidence type="ECO:0000256" key="1">
    <source>
        <dbReference type="SAM" id="Phobius"/>
    </source>
</evidence>
<evidence type="ECO:0000313" key="2">
    <source>
        <dbReference type="EMBL" id="CAG7580650.1"/>
    </source>
</evidence>